<protein>
    <submittedName>
        <fullName evidence="1">Uncharacterized protein</fullName>
    </submittedName>
</protein>
<dbReference type="EMBL" id="RBXR01000001">
    <property type="protein sequence ID" value="RKT69190.1"/>
    <property type="molecule type" value="Genomic_DNA"/>
</dbReference>
<sequence>MRTIVEQAKAAAAKAERAKKQNRISKLVFSVHR</sequence>
<reference evidence="1 2" key="1">
    <citation type="submission" date="2018-10" db="EMBL/GenBank/DDBJ databases">
        <title>Sequencing the genomes of 1000 actinobacteria strains.</title>
        <authorList>
            <person name="Klenk H.-P."/>
        </authorList>
    </citation>
    <scope>NUCLEOTIDE SEQUENCE [LARGE SCALE GENOMIC DNA]</scope>
    <source>
        <strain evidence="1 2">DSM 43911</strain>
    </source>
</reference>
<dbReference type="Proteomes" id="UP000272729">
    <property type="component" value="Unassembled WGS sequence"/>
</dbReference>
<organism evidence="1 2">
    <name type="scientific">Saccharothrix variisporea</name>
    <dbReference type="NCBI Taxonomy" id="543527"/>
    <lineage>
        <taxon>Bacteria</taxon>
        <taxon>Bacillati</taxon>
        <taxon>Actinomycetota</taxon>
        <taxon>Actinomycetes</taxon>
        <taxon>Pseudonocardiales</taxon>
        <taxon>Pseudonocardiaceae</taxon>
        <taxon>Saccharothrix</taxon>
    </lineage>
</organism>
<accession>A0A495X5B1</accession>
<dbReference type="AlphaFoldDB" id="A0A495X5B1"/>
<gene>
    <name evidence="1" type="ORF">DFJ66_2386</name>
</gene>
<name>A0A495X5B1_9PSEU</name>
<keyword evidence="2" id="KW-1185">Reference proteome</keyword>
<comment type="caution">
    <text evidence="1">The sequence shown here is derived from an EMBL/GenBank/DDBJ whole genome shotgun (WGS) entry which is preliminary data.</text>
</comment>
<evidence type="ECO:0000313" key="1">
    <source>
        <dbReference type="EMBL" id="RKT69190.1"/>
    </source>
</evidence>
<proteinExistence type="predicted"/>
<evidence type="ECO:0000313" key="2">
    <source>
        <dbReference type="Proteomes" id="UP000272729"/>
    </source>
</evidence>